<dbReference type="InterPro" id="IPR008271">
    <property type="entry name" value="Ser/Thr_kinase_AS"/>
</dbReference>
<feature type="binding site" evidence="7">
    <location>
        <position position="52"/>
    </location>
    <ligand>
        <name>ATP</name>
        <dbReference type="ChEBI" id="CHEBI:30616"/>
    </ligand>
</feature>
<dbReference type="GO" id="GO:0006955">
    <property type="term" value="P:immune response"/>
    <property type="evidence" value="ECO:0007669"/>
    <property type="project" value="TreeGrafter"/>
</dbReference>
<evidence type="ECO:0000256" key="4">
    <source>
        <dbReference type="ARBA" id="ARBA00022741"/>
    </source>
</evidence>
<evidence type="ECO:0000256" key="1">
    <source>
        <dbReference type="ARBA" id="ARBA00006529"/>
    </source>
</evidence>
<keyword evidence="11" id="KW-1185">Reference proteome</keyword>
<evidence type="ECO:0000259" key="9">
    <source>
        <dbReference type="PROSITE" id="PS50011"/>
    </source>
</evidence>
<organism evidence="10 11">
    <name type="scientific">Fasciolopsis buskii</name>
    <dbReference type="NCBI Taxonomy" id="27845"/>
    <lineage>
        <taxon>Eukaryota</taxon>
        <taxon>Metazoa</taxon>
        <taxon>Spiralia</taxon>
        <taxon>Lophotrochozoa</taxon>
        <taxon>Platyhelminthes</taxon>
        <taxon>Trematoda</taxon>
        <taxon>Digenea</taxon>
        <taxon>Plagiorchiida</taxon>
        <taxon>Echinostomata</taxon>
        <taxon>Echinostomatoidea</taxon>
        <taxon>Fasciolidae</taxon>
        <taxon>Fasciolopsis</taxon>
    </lineage>
</organism>
<evidence type="ECO:0000313" key="11">
    <source>
        <dbReference type="Proteomes" id="UP000728185"/>
    </source>
</evidence>
<sequence length="345" mass="39085">MSEPTNDKSIVNFTEVSQFEFSELLSESVLLGVGSFGTVFRIPWNDGSAALKVYRNEHATEDVWREISLLAKCDHPNIVKILGAGPSFPRKIFFLVMEYAECFSVNDVLYKLPDVHYELTHCLHWVARAADGSDYLLHKCQPPVVHGDLKPANLLLFNCGLNLKLTDFGSARSLDANETRRPGTLIYTAPEISCVREGMPLEYTEKSDVYSLIISLWEILARQKPYADSASKCKLTIFWSVFRRRPTPLQKCPPLLSKLLERGWNEDPCIRPTMHQISSILDTVLRILLSPDRELPSLQIPSHLPQHEAPLFSDTCNPEPLGPHFINEVCWQLPFGTCFFSPNIL</sequence>
<dbReference type="SMART" id="SM00220">
    <property type="entry name" value="S_TKc"/>
    <property type="match status" value="1"/>
</dbReference>
<dbReference type="GO" id="GO:0005524">
    <property type="term" value="F:ATP binding"/>
    <property type="evidence" value="ECO:0007669"/>
    <property type="project" value="UniProtKB-UniRule"/>
</dbReference>
<gene>
    <name evidence="10" type="ORF">FBUS_03455</name>
</gene>
<dbReference type="PANTHER" id="PTHR46716:SF1">
    <property type="entry name" value="MITOGEN-ACTIVATED PROTEIN KINASE KINASE KINASE 7"/>
    <property type="match status" value="1"/>
</dbReference>
<dbReference type="GO" id="GO:0043123">
    <property type="term" value="P:positive regulation of canonical NF-kappaB signal transduction"/>
    <property type="evidence" value="ECO:0007669"/>
    <property type="project" value="TreeGrafter"/>
</dbReference>
<evidence type="ECO:0000256" key="3">
    <source>
        <dbReference type="ARBA" id="ARBA00022679"/>
    </source>
</evidence>
<dbReference type="OrthoDB" id="10261027at2759"/>
<dbReference type="PROSITE" id="PS00108">
    <property type="entry name" value="PROTEIN_KINASE_ST"/>
    <property type="match status" value="1"/>
</dbReference>
<dbReference type="GO" id="GO:0007254">
    <property type="term" value="P:JNK cascade"/>
    <property type="evidence" value="ECO:0007669"/>
    <property type="project" value="TreeGrafter"/>
</dbReference>
<dbReference type="InterPro" id="IPR017441">
    <property type="entry name" value="Protein_kinase_ATP_BS"/>
</dbReference>
<feature type="domain" description="Protein kinase" evidence="9">
    <location>
        <begin position="25"/>
        <end position="285"/>
    </location>
</feature>
<dbReference type="SUPFAM" id="SSF56112">
    <property type="entry name" value="Protein kinase-like (PK-like)"/>
    <property type="match status" value="1"/>
</dbReference>
<dbReference type="InterPro" id="IPR011009">
    <property type="entry name" value="Kinase-like_dom_sf"/>
</dbReference>
<evidence type="ECO:0000256" key="6">
    <source>
        <dbReference type="ARBA" id="ARBA00022840"/>
    </source>
</evidence>
<reference evidence="10" key="1">
    <citation type="submission" date="2019-05" db="EMBL/GenBank/DDBJ databases">
        <title>Annotation for the trematode Fasciolopsis buski.</title>
        <authorList>
            <person name="Choi Y.-J."/>
        </authorList>
    </citation>
    <scope>NUCLEOTIDE SEQUENCE</scope>
    <source>
        <strain evidence="10">HT</strain>
        <tissue evidence="10">Whole worm</tissue>
    </source>
</reference>
<keyword evidence="3" id="KW-0808">Transferase</keyword>
<dbReference type="AlphaFoldDB" id="A0A8E0RZ73"/>
<keyword evidence="5 10" id="KW-0418">Kinase</keyword>
<dbReference type="PROSITE" id="PS50011">
    <property type="entry name" value="PROTEIN_KINASE_DOM"/>
    <property type="match status" value="1"/>
</dbReference>
<evidence type="ECO:0000313" key="10">
    <source>
        <dbReference type="EMBL" id="KAA0196948.1"/>
    </source>
</evidence>
<dbReference type="Gene3D" id="3.30.200.20">
    <property type="entry name" value="Phosphorylase Kinase, domain 1"/>
    <property type="match status" value="1"/>
</dbReference>
<name>A0A8E0RZ73_9TREM</name>
<proteinExistence type="inferred from homology"/>
<dbReference type="GO" id="GO:0004709">
    <property type="term" value="F:MAP kinase kinase kinase activity"/>
    <property type="evidence" value="ECO:0007669"/>
    <property type="project" value="TreeGrafter"/>
</dbReference>
<protein>
    <submittedName>
        <fullName evidence="10">Mitogen-activated protein kinase kinase kinase</fullName>
    </submittedName>
</protein>
<dbReference type="Gene3D" id="1.10.510.10">
    <property type="entry name" value="Transferase(Phosphotransferase) domain 1"/>
    <property type="match status" value="1"/>
</dbReference>
<dbReference type="InterPro" id="IPR000719">
    <property type="entry name" value="Prot_kinase_dom"/>
</dbReference>
<dbReference type="GO" id="GO:0019899">
    <property type="term" value="F:enzyme binding"/>
    <property type="evidence" value="ECO:0007669"/>
    <property type="project" value="UniProtKB-ARBA"/>
</dbReference>
<dbReference type="Proteomes" id="UP000728185">
    <property type="component" value="Unassembled WGS sequence"/>
</dbReference>
<keyword evidence="2 8" id="KW-0723">Serine/threonine-protein kinase</keyword>
<comment type="similarity">
    <text evidence="1">Belongs to the protein kinase superfamily. STE Ser/Thr protein kinase family. MAP kinase kinase kinase subfamily.</text>
</comment>
<keyword evidence="4 7" id="KW-0547">Nucleotide-binding</keyword>
<dbReference type="PROSITE" id="PS00107">
    <property type="entry name" value="PROTEIN_KINASE_ATP"/>
    <property type="match status" value="1"/>
</dbReference>
<keyword evidence="6 7" id="KW-0067">ATP-binding</keyword>
<dbReference type="EMBL" id="LUCM01002711">
    <property type="protein sequence ID" value="KAA0196948.1"/>
    <property type="molecule type" value="Genomic_DNA"/>
</dbReference>
<evidence type="ECO:0000256" key="7">
    <source>
        <dbReference type="PROSITE-ProRule" id="PRU10141"/>
    </source>
</evidence>
<evidence type="ECO:0000256" key="5">
    <source>
        <dbReference type="ARBA" id="ARBA00022777"/>
    </source>
</evidence>
<comment type="caution">
    <text evidence="10">The sequence shown here is derived from an EMBL/GenBank/DDBJ whole genome shotgun (WGS) entry which is preliminary data.</text>
</comment>
<dbReference type="PANTHER" id="PTHR46716">
    <property type="entry name" value="MITOGEN-ACTIVATED PROTEIN KINASE KINASE KINASE 7"/>
    <property type="match status" value="1"/>
</dbReference>
<evidence type="ECO:0000256" key="2">
    <source>
        <dbReference type="ARBA" id="ARBA00022527"/>
    </source>
</evidence>
<dbReference type="Pfam" id="PF00069">
    <property type="entry name" value="Pkinase"/>
    <property type="match status" value="1"/>
</dbReference>
<accession>A0A8E0RZ73</accession>
<evidence type="ECO:0000256" key="8">
    <source>
        <dbReference type="RuleBase" id="RU000304"/>
    </source>
</evidence>